<sequence>MRALLDSQDCWDIIKEGYVELENAAAEAGLTNEEKRVLKEAHKKDNRVVFFIFQGVDESTFEKISNAKTSTKHGKFCKNPFKEQKRPKRYVYKPLEPNLIR</sequence>
<protein>
    <recommendedName>
        <fullName evidence="3">DUF4219 domain-containing protein</fullName>
    </recommendedName>
</protein>
<accession>A0A5D2RSN1</accession>
<dbReference type="Proteomes" id="UP000322667">
    <property type="component" value="Chromosome A01"/>
</dbReference>
<organism evidence="1 2">
    <name type="scientific">Gossypium tomentosum</name>
    <name type="common">Hawaiian cotton</name>
    <name type="synonym">Gossypium sandvicense</name>
    <dbReference type="NCBI Taxonomy" id="34277"/>
    <lineage>
        <taxon>Eukaryota</taxon>
        <taxon>Viridiplantae</taxon>
        <taxon>Streptophyta</taxon>
        <taxon>Embryophyta</taxon>
        <taxon>Tracheophyta</taxon>
        <taxon>Spermatophyta</taxon>
        <taxon>Magnoliopsida</taxon>
        <taxon>eudicotyledons</taxon>
        <taxon>Gunneridae</taxon>
        <taxon>Pentapetalae</taxon>
        <taxon>rosids</taxon>
        <taxon>malvids</taxon>
        <taxon>Malvales</taxon>
        <taxon>Malvaceae</taxon>
        <taxon>Malvoideae</taxon>
        <taxon>Gossypium</taxon>
    </lineage>
</organism>
<dbReference type="AlphaFoldDB" id="A0A5D2RSN1"/>
<evidence type="ECO:0000313" key="1">
    <source>
        <dbReference type="EMBL" id="TYI42910.1"/>
    </source>
</evidence>
<reference evidence="1 2" key="1">
    <citation type="submission" date="2019-07" db="EMBL/GenBank/DDBJ databases">
        <title>WGS assembly of Gossypium tomentosum.</title>
        <authorList>
            <person name="Chen Z.J."/>
            <person name="Sreedasyam A."/>
            <person name="Ando A."/>
            <person name="Song Q."/>
            <person name="De L."/>
            <person name="Hulse-Kemp A."/>
            <person name="Ding M."/>
            <person name="Ye W."/>
            <person name="Kirkbride R."/>
            <person name="Jenkins J."/>
            <person name="Plott C."/>
            <person name="Lovell J."/>
            <person name="Lin Y.-M."/>
            <person name="Vaughn R."/>
            <person name="Liu B."/>
            <person name="Li W."/>
            <person name="Simpson S."/>
            <person name="Scheffler B."/>
            <person name="Saski C."/>
            <person name="Grover C."/>
            <person name="Hu G."/>
            <person name="Conover J."/>
            <person name="Carlson J."/>
            <person name="Shu S."/>
            <person name="Boston L."/>
            <person name="Williams M."/>
            <person name="Peterson D."/>
            <person name="Mcgee K."/>
            <person name="Jones D."/>
            <person name="Wendel J."/>
            <person name="Stelly D."/>
            <person name="Grimwood J."/>
            <person name="Schmutz J."/>
        </authorList>
    </citation>
    <scope>NUCLEOTIDE SEQUENCE [LARGE SCALE GENOMIC DNA]</scope>
    <source>
        <strain evidence="1">7179.01</strain>
    </source>
</reference>
<evidence type="ECO:0000313" key="2">
    <source>
        <dbReference type="Proteomes" id="UP000322667"/>
    </source>
</evidence>
<evidence type="ECO:0008006" key="3">
    <source>
        <dbReference type="Google" id="ProtNLM"/>
    </source>
</evidence>
<keyword evidence="2" id="KW-1185">Reference proteome</keyword>
<dbReference type="EMBL" id="CM017610">
    <property type="protein sequence ID" value="TYI42910.1"/>
    <property type="molecule type" value="Genomic_DNA"/>
</dbReference>
<name>A0A5D2RSN1_GOSTO</name>
<proteinExistence type="predicted"/>
<gene>
    <name evidence="1" type="ORF">ES332_A01G131700v1</name>
</gene>